<name>A0A420E5X4_9ALTE</name>
<dbReference type="SUPFAM" id="SSF52172">
    <property type="entry name" value="CheY-like"/>
    <property type="match status" value="2"/>
</dbReference>
<evidence type="ECO:0000259" key="6">
    <source>
        <dbReference type="PROSITE" id="PS50887"/>
    </source>
</evidence>
<dbReference type="GO" id="GO:0005886">
    <property type="term" value="C:plasma membrane"/>
    <property type="evidence" value="ECO:0007669"/>
    <property type="project" value="TreeGrafter"/>
</dbReference>
<feature type="domain" description="GGDEF" evidence="6">
    <location>
        <begin position="284"/>
        <end position="413"/>
    </location>
</feature>
<dbReference type="NCBIfam" id="TIGR00254">
    <property type="entry name" value="GGDEF"/>
    <property type="match status" value="1"/>
</dbReference>
<evidence type="ECO:0000256" key="2">
    <source>
        <dbReference type="ARBA" id="ARBA00012528"/>
    </source>
</evidence>
<keyword evidence="4" id="KW-0597">Phosphoprotein</keyword>
<feature type="domain" description="Response regulatory" evidence="5">
    <location>
        <begin position="126"/>
        <end position="243"/>
    </location>
</feature>
<sequence length="413" mass="46893">MKNKILIIEDSSTVSRLQQTIAFQSGYEVDVAMSLREAASLVKNSPQPYFVAIADYVLPDAARGESIDFCIRENIPTIAMTGLLSNAIREHILEREVIDYIPKENIQAFDYLRKLLVQLQKNASIKVLVVDDSIATLNYITTLLERHYFNVFNANNGVEALEMTEQHPDIKLVITDHEMPEMDGVSLTTHLRKNFSNENMGIIGVSSSDNKALSARFIKNGANDYLAKPFCTEEFYCRVLQNITLLEQVETIHRQANTDYLTQLPNRRYFFHVCKNMINKRPSTERMFAIMDIDHFKSVNDRYGHDIGDIVLQHSATLLQRHFGEQCIARFGGEEFVVFFENTSRNEALRVLEGFRVDLQDTAVSVVQATVKVTVSIGFASSHNLGLNELIKIADQRLYTAKEIGRNQIVSSD</sequence>
<protein>
    <recommendedName>
        <fullName evidence="2">diguanylate cyclase</fullName>
        <ecNumber evidence="2">2.7.7.65</ecNumber>
    </recommendedName>
</protein>
<accession>A0A420E5X4</accession>
<comment type="cofactor">
    <cofactor evidence="1">
        <name>Mg(2+)</name>
        <dbReference type="ChEBI" id="CHEBI:18420"/>
    </cofactor>
</comment>
<dbReference type="InterPro" id="IPR050469">
    <property type="entry name" value="Diguanylate_Cyclase"/>
</dbReference>
<evidence type="ECO:0000259" key="5">
    <source>
        <dbReference type="PROSITE" id="PS50110"/>
    </source>
</evidence>
<proteinExistence type="predicted"/>
<gene>
    <name evidence="7" type="ORF">DBZ36_19520</name>
</gene>
<organism evidence="7 8">
    <name type="scientific">Alginatibacterium sediminis</name>
    <dbReference type="NCBI Taxonomy" id="2164068"/>
    <lineage>
        <taxon>Bacteria</taxon>
        <taxon>Pseudomonadati</taxon>
        <taxon>Pseudomonadota</taxon>
        <taxon>Gammaproteobacteria</taxon>
        <taxon>Alteromonadales</taxon>
        <taxon>Alteromonadaceae</taxon>
        <taxon>Alginatibacterium</taxon>
    </lineage>
</organism>
<evidence type="ECO:0000256" key="3">
    <source>
        <dbReference type="ARBA" id="ARBA00034247"/>
    </source>
</evidence>
<evidence type="ECO:0000313" key="7">
    <source>
        <dbReference type="EMBL" id="RKF13249.1"/>
    </source>
</evidence>
<dbReference type="CDD" id="cd01949">
    <property type="entry name" value="GGDEF"/>
    <property type="match status" value="1"/>
</dbReference>
<dbReference type="Proteomes" id="UP000286482">
    <property type="component" value="Unassembled WGS sequence"/>
</dbReference>
<feature type="modified residue" description="4-aspartylphosphate" evidence="4">
    <location>
        <position position="55"/>
    </location>
</feature>
<dbReference type="GO" id="GO:1902201">
    <property type="term" value="P:negative regulation of bacterial-type flagellum-dependent cell motility"/>
    <property type="evidence" value="ECO:0007669"/>
    <property type="project" value="TreeGrafter"/>
</dbReference>
<dbReference type="RefSeq" id="WP_120356662.1">
    <property type="nucleotide sequence ID" value="NZ_RAQO01000012.1"/>
</dbReference>
<dbReference type="CDD" id="cd17544">
    <property type="entry name" value="REC_2_GGDEF"/>
    <property type="match status" value="1"/>
</dbReference>
<dbReference type="PANTHER" id="PTHR45138:SF9">
    <property type="entry name" value="DIGUANYLATE CYCLASE DGCM-RELATED"/>
    <property type="match status" value="1"/>
</dbReference>
<dbReference type="PANTHER" id="PTHR45138">
    <property type="entry name" value="REGULATORY COMPONENTS OF SENSORY TRANSDUCTION SYSTEM"/>
    <property type="match status" value="1"/>
</dbReference>
<dbReference type="OrthoDB" id="9812260at2"/>
<dbReference type="Gene3D" id="3.30.70.270">
    <property type="match status" value="1"/>
</dbReference>
<dbReference type="EC" id="2.7.7.65" evidence="2"/>
<feature type="modified residue" description="4-aspartylphosphate" evidence="4">
    <location>
        <position position="176"/>
    </location>
</feature>
<dbReference type="PROSITE" id="PS50110">
    <property type="entry name" value="RESPONSE_REGULATORY"/>
    <property type="match status" value="2"/>
</dbReference>
<dbReference type="SUPFAM" id="SSF55073">
    <property type="entry name" value="Nucleotide cyclase"/>
    <property type="match status" value="1"/>
</dbReference>
<dbReference type="InterPro" id="IPR000160">
    <property type="entry name" value="GGDEF_dom"/>
</dbReference>
<dbReference type="Pfam" id="PF00990">
    <property type="entry name" value="GGDEF"/>
    <property type="match status" value="1"/>
</dbReference>
<evidence type="ECO:0000313" key="8">
    <source>
        <dbReference type="Proteomes" id="UP000286482"/>
    </source>
</evidence>
<dbReference type="InterPro" id="IPR029787">
    <property type="entry name" value="Nucleotide_cyclase"/>
</dbReference>
<keyword evidence="8" id="KW-1185">Reference proteome</keyword>
<dbReference type="SMART" id="SM00267">
    <property type="entry name" value="GGDEF"/>
    <property type="match status" value="1"/>
</dbReference>
<dbReference type="EMBL" id="RAQO01000012">
    <property type="protein sequence ID" value="RKF13249.1"/>
    <property type="molecule type" value="Genomic_DNA"/>
</dbReference>
<reference evidence="7 8" key="1">
    <citation type="submission" date="2018-09" db="EMBL/GenBank/DDBJ databases">
        <authorList>
            <person name="Wang Z."/>
        </authorList>
    </citation>
    <scope>NUCLEOTIDE SEQUENCE [LARGE SCALE GENOMIC DNA]</scope>
    <source>
        <strain evidence="7 8">ALS 81</strain>
    </source>
</reference>
<dbReference type="InterPro" id="IPR043128">
    <property type="entry name" value="Rev_trsase/Diguanyl_cyclase"/>
</dbReference>
<dbReference type="InterPro" id="IPR001789">
    <property type="entry name" value="Sig_transdc_resp-reg_receiver"/>
</dbReference>
<dbReference type="GO" id="GO:0043709">
    <property type="term" value="P:cell adhesion involved in single-species biofilm formation"/>
    <property type="evidence" value="ECO:0007669"/>
    <property type="project" value="TreeGrafter"/>
</dbReference>
<comment type="caution">
    <text evidence="7">The sequence shown here is derived from an EMBL/GenBank/DDBJ whole genome shotgun (WGS) entry which is preliminary data.</text>
</comment>
<evidence type="ECO:0000256" key="4">
    <source>
        <dbReference type="PROSITE-ProRule" id="PRU00169"/>
    </source>
</evidence>
<dbReference type="FunFam" id="3.30.70.270:FF:000001">
    <property type="entry name" value="Diguanylate cyclase domain protein"/>
    <property type="match status" value="1"/>
</dbReference>
<feature type="domain" description="Response regulatory" evidence="5">
    <location>
        <begin position="4"/>
        <end position="118"/>
    </location>
</feature>
<dbReference type="Pfam" id="PF00072">
    <property type="entry name" value="Response_reg"/>
    <property type="match status" value="1"/>
</dbReference>
<dbReference type="SMART" id="SM00448">
    <property type="entry name" value="REC"/>
    <property type="match status" value="2"/>
</dbReference>
<dbReference type="GO" id="GO:0000160">
    <property type="term" value="P:phosphorelay signal transduction system"/>
    <property type="evidence" value="ECO:0007669"/>
    <property type="project" value="InterPro"/>
</dbReference>
<dbReference type="Gene3D" id="3.40.50.2300">
    <property type="match status" value="2"/>
</dbReference>
<dbReference type="InterPro" id="IPR011006">
    <property type="entry name" value="CheY-like_superfamily"/>
</dbReference>
<dbReference type="GO" id="GO:0052621">
    <property type="term" value="F:diguanylate cyclase activity"/>
    <property type="evidence" value="ECO:0007669"/>
    <property type="project" value="UniProtKB-EC"/>
</dbReference>
<dbReference type="PROSITE" id="PS50887">
    <property type="entry name" value="GGDEF"/>
    <property type="match status" value="1"/>
</dbReference>
<comment type="catalytic activity">
    <reaction evidence="3">
        <text>2 GTP = 3',3'-c-di-GMP + 2 diphosphate</text>
        <dbReference type="Rhea" id="RHEA:24898"/>
        <dbReference type="ChEBI" id="CHEBI:33019"/>
        <dbReference type="ChEBI" id="CHEBI:37565"/>
        <dbReference type="ChEBI" id="CHEBI:58805"/>
        <dbReference type="EC" id="2.7.7.65"/>
    </reaction>
</comment>
<evidence type="ECO:0000256" key="1">
    <source>
        <dbReference type="ARBA" id="ARBA00001946"/>
    </source>
</evidence>
<dbReference type="AlphaFoldDB" id="A0A420E5X4"/>